<evidence type="ECO:0000313" key="4">
    <source>
        <dbReference type="Proteomes" id="UP000198582"/>
    </source>
</evidence>
<accession>A0A1H8YJB8</accession>
<dbReference type="EMBL" id="FOEF01000019">
    <property type="protein sequence ID" value="SEP52141.1"/>
    <property type="molecule type" value="Genomic_DNA"/>
</dbReference>
<dbReference type="AlphaFoldDB" id="A0A1H8YJB8"/>
<feature type="domain" description="DUF4097" evidence="2">
    <location>
        <begin position="40"/>
        <end position="252"/>
    </location>
</feature>
<dbReference type="OrthoDB" id="4331847at2"/>
<protein>
    <submittedName>
        <fullName evidence="3">Putative adhesin</fullName>
    </submittedName>
</protein>
<reference evidence="3 4" key="1">
    <citation type="submission" date="2016-10" db="EMBL/GenBank/DDBJ databases">
        <authorList>
            <person name="de Groot N.N."/>
        </authorList>
    </citation>
    <scope>NUCLEOTIDE SEQUENCE [LARGE SCALE GENOMIC DNA]</scope>
    <source>
        <strain evidence="3 4">DSM 44993</strain>
    </source>
</reference>
<evidence type="ECO:0000256" key="1">
    <source>
        <dbReference type="SAM" id="MobiDB-lite"/>
    </source>
</evidence>
<sequence length="255" mass="25578">MARPLLALGGIVLIGVGVAIALGWGLGSSVVRDAKVAQPIHSVKLAADSGDVKIRVGTGAVTVHQKLHYNFRSAPDDAFRVEGDQLVLGSCGRNCTADFDVVVPAGVPVTGSTSSGGVDIVGVASVDVSSNSGDANVENVAGLVKLTLDSGSIDLRDVGVVQAHSDSGHVSGDGLRGPVDVSSDSGSVKLKLAQPSDVKVKAESGSVDVRVPDGSYRVIGDSDSGSRSIDIPPGSSEVKTLDLNTSSGSVSVKAA</sequence>
<evidence type="ECO:0000259" key="2">
    <source>
        <dbReference type="Pfam" id="PF13349"/>
    </source>
</evidence>
<dbReference type="Pfam" id="PF13349">
    <property type="entry name" value="DUF4097"/>
    <property type="match status" value="1"/>
</dbReference>
<keyword evidence="4" id="KW-1185">Reference proteome</keyword>
<feature type="compositionally biased region" description="Low complexity" evidence="1">
    <location>
        <begin position="219"/>
        <end position="231"/>
    </location>
</feature>
<dbReference type="STRING" id="394193.SAMN04489732_11923"/>
<feature type="region of interest" description="Disordered" evidence="1">
    <location>
        <begin position="165"/>
        <end position="186"/>
    </location>
</feature>
<dbReference type="InterPro" id="IPR025164">
    <property type="entry name" value="Toastrack_DUF4097"/>
</dbReference>
<gene>
    <name evidence="3" type="ORF">SAMN04489732_11923</name>
</gene>
<evidence type="ECO:0000313" key="3">
    <source>
        <dbReference type="EMBL" id="SEP52141.1"/>
    </source>
</evidence>
<dbReference type="Proteomes" id="UP000198582">
    <property type="component" value="Unassembled WGS sequence"/>
</dbReference>
<name>A0A1H8YJB8_9PSEU</name>
<feature type="compositionally biased region" description="Polar residues" evidence="1">
    <location>
        <begin position="242"/>
        <end position="255"/>
    </location>
</feature>
<feature type="region of interest" description="Disordered" evidence="1">
    <location>
        <begin position="212"/>
        <end position="255"/>
    </location>
</feature>
<proteinExistence type="predicted"/>
<dbReference type="RefSeq" id="WP_091624959.1">
    <property type="nucleotide sequence ID" value="NZ_FOEF01000019.1"/>
</dbReference>
<organism evidence="3 4">
    <name type="scientific">Amycolatopsis saalfeldensis</name>
    <dbReference type="NCBI Taxonomy" id="394193"/>
    <lineage>
        <taxon>Bacteria</taxon>
        <taxon>Bacillati</taxon>
        <taxon>Actinomycetota</taxon>
        <taxon>Actinomycetes</taxon>
        <taxon>Pseudonocardiales</taxon>
        <taxon>Pseudonocardiaceae</taxon>
        <taxon>Amycolatopsis</taxon>
    </lineage>
</organism>